<organism evidence="1 2">
    <name type="scientific">Vitis vinifera</name>
    <name type="common">Grape</name>
    <dbReference type="NCBI Taxonomy" id="29760"/>
    <lineage>
        <taxon>Eukaryota</taxon>
        <taxon>Viridiplantae</taxon>
        <taxon>Streptophyta</taxon>
        <taxon>Embryophyta</taxon>
        <taxon>Tracheophyta</taxon>
        <taxon>Spermatophyta</taxon>
        <taxon>Magnoliopsida</taxon>
        <taxon>eudicotyledons</taxon>
        <taxon>Gunneridae</taxon>
        <taxon>Pentapetalae</taxon>
        <taxon>rosids</taxon>
        <taxon>Vitales</taxon>
        <taxon>Vitaceae</taxon>
        <taxon>Viteae</taxon>
        <taxon>Vitis</taxon>
    </lineage>
</organism>
<accession>F6HRU0</accession>
<evidence type="ECO:0000313" key="2">
    <source>
        <dbReference type="Proteomes" id="UP000009183"/>
    </source>
</evidence>
<dbReference type="AlphaFoldDB" id="F6HRU0"/>
<keyword evidence="2" id="KW-1185">Reference proteome</keyword>
<evidence type="ECO:0000313" key="1">
    <source>
        <dbReference type="EMBL" id="CCB57398.1"/>
    </source>
</evidence>
<gene>
    <name evidence="1" type="ORF">VIT_00s0467g00040</name>
</gene>
<dbReference type="InParanoid" id="F6HRU0"/>
<proteinExistence type="predicted"/>
<dbReference type="PaxDb" id="29760-VIT_00s0467g00040.t01"/>
<sequence length="20" mass="2211">MAKGSTNVFIATKCLFPIRL</sequence>
<dbReference type="EMBL" id="FN596038">
    <property type="protein sequence ID" value="CCB57398.1"/>
    <property type="molecule type" value="Genomic_DNA"/>
</dbReference>
<dbReference type="Proteomes" id="UP000009183">
    <property type="component" value="Unassembled WGS sequence, unordered"/>
</dbReference>
<name>F6HRU0_VITVI</name>
<reference evidence="2" key="1">
    <citation type="journal article" date="2007" name="Nature">
        <title>The grapevine genome sequence suggests ancestral hexaploidization in major angiosperm phyla.</title>
        <authorList>
            <consortium name="The French-Italian Public Consortium for Grapevine Genome Characterization."/>
            <person name="Jaillon O."/>
            <person name="Aury J.-M."/>
            <person name="Noel B."/>
            <person name="Policriti A."/>
            <person name="Clepet C."/>
            <person name="Casagrande A."/>
            <person name="Choisne N."/>
            <person name="Aubourg S."/>
            <person name="Vitulo N."/>
            <person name="Jubin C."/>
            <person name="Vezzi A."/>
            <person name="Legeai F."/>
            <person name="Hugueney P."/>
            <person name="Dasilva C."/>
            <person name="Horner D."/>
            <person name="Mica E."/>
            <person name="Jublot D."/>
            <person name="Poulain J."/>
            <person name="Bruyere C."/>
            <person name="Billault A."/>
            <person name="Segurens B."/>
            <person name="Gouyvenoux M."/>
            <person name="Ugarte E."/>
            <person name="Cattonaro F."/>
            <person name="Anthouard V."/>
            <person name="Vico V."/>
            <person name="Del Fabbro C."/>
            <person name="Alaux M."/>
            <person name="Di Gaspero G."/>
            <person name="Dumas V."/>
            <person name="Felice N."/>
            <person name="Paillard S."/>
            <person name="Juman I."/>
            <person name="Moroldo M."/>
            <person name="Scalabrin S."/>
            <person name="Canaguier A."/>
            <person name="Le Clainche I."/>
            <person name="Malacrida G."/>
            <person name="Durand E."/>
            <person name="Pesole G."/>
            <person name="Laucou V."/>
            <person name="Chatelet P."/>
            <person name="Merdinoglu D."/>
            <person name="Delledonne M."/>
            <person name="Pezzotti M."/>
            <person name="Lecharny A."/>
            <person name="Scarpelli C."/>
            <person name="Artiguenave F."/>
            <person name="Pe M.E."/>
            <person name="Valle G."/>
            <person name="Morgante M."/>
            <person name="Caboche M."/>
            <person name="Adam-Blondon A.-F."/>
            <person name="Weissenbach J."/>
            <person name="Quetier F."/>
            <person name="Wincker P."/>
        </authorList>
    </citation>
    <scope>NUCLEOTIDE SEQUENCE [LARGE SCALE GENOMIC DNA]</scope>
    <source>
        <strain evidence="2">cv. Pinot noir / PN40024</strain>
    </source>
</reference>
<dbReference type="HOGENOM" id="CLU_3428849_0_0_1"/>
<protein>
    <submittedName>
        <fullName evidence="1">Uncharacterized protein</fullName>
    </submittedName>
</protein>